<dbReference type="Proteomes" id="UP000633619">
    <property type="component" value="Unassembled WGS sequence"/>
</dbReference>
<evidence type="ECO:0000313" key="1">
    <source>
        <dbReference type="EMBL" id="MBH8594767.1"/>
    </source>
</evidence>
<keyword evidence="2" id="KW-1185">Reference proteome</keyword>
<name>A0A8I1A393_THEIN</name>
<protein>
    <submittedName>
        <fullName evidence="1">Putative sporulation protein YtxC</fullName>
    </submittedName>
</protein>
<sequence length="294" mass="34770">MKYLISFDQRDEPFRSCLQDLREGIRSVCPAFDMKEMGMGERYVILIRLKQWMDEKQRDRMAWQVGKILTRYICDHLEPKWINKMIQSSHHYFTKKEIGQIQQQVLEQLETSAWECQQVIYRSRREKLEKQIAGFLKENHHIALDGFVSFRLKTYRKTLMACVEEAIQAYRLKRQYHEFIELLRMFIESRPPKIGLVHVIHDNQQFHVLKADGTPVLDKDLEPVFMEMADQTASQKDHLMSILLSMTPERIIIHTTSPDENVIKTLMQIFEGRVMTCDGCSQCQPSARPFLEDA</sequence>
<dbReference type="EMBL" id="JAECVW010000002">
    <property type="protein sequence ID" value="MBH8594767.1"/>
    <property type="molecule type" value="Genomic_DNA"/>
</dbReference>
<dbReference type="RefSeq" id="WP_181731986.1">
    <property type="nucleotide sequence ID" value="NZ_JACEIR010000004.1"/>
</dbReference>
<proteinExistence type="predicted"/>
<dbReference type="Pfam" id="PF08812">
    <property type="entry name" value="YtxC"/>
    <property type="match status" value="1"/>
</dbReference>
<evidence type="ECO:0000313" key="2">
    <source>
        <dbReference type="Proteomes" id="UP000633619"/>
    </source>
</evidence>
<dbReference type="InterPro" id="IPR014199">
    <property type="entry name" value="Spore_YtxC"/>
</dbReference>
<gene>
    <name evidence="1" type="ORF">I8U20_05410</name>
</gene>
<dbReference type="AlphaFoldDB" id="A0A8I1A393"/>
<comment type="caution">
    <text evidence="1">The sequence shown here is derived from an EMBL/GenBank/DDBJ whole genome shotgun (WGS) entry which is preliminary data.</text>
</comment>
<organism evidence="1 2">
    <name type="scientific">Thermoactinomyces intermedius</name>
    <dbReference type="NCBI Taxonomy" id="2024"/>
    <lineage>
        <taxon>Bacteria</taxon>
        <taxon>Bacillati</taxon>
        <taxon>Bacillota</taxon>
        <taxon>Bacilli</taxon>
        <taxon>Bacillales</taxon>
        <taxon>Thermoactinomycetaceae</taxon>
        <taxon>Thermoactinomyces</taxon>
    </lineage>
</organism>
<accession>A0A8I1A393</accession>
<reference evidence="1 2" key="1">
    <citation type="submission" date="2020-12" db="EMBL/GenBank/DDBJ databases">
        <title>WGS of Thermoactinomyces spp.</title>
        <authorList>
            <person name="Cheng K."/>
        </authorList>
    </citation>
    <scope>NUCLEOTIDE SEQUENCE [LARGE SCALE GENOMIC DNA]</scope>
    <source>
        <strain evidence="2">CICC 10671\DSM 43846</strain>
    </source>
</reference>